<keyword evidence="2" id="KW-1185">Reference proteome</keyword>
<sequence length="331" mass="37526">MQELPCECLENPSVRLDVAKRSWMSAQTLVGIVVFQPYVKYFTEREELGQTTATTINYLKNLHTLLSSAITLYALEDETFPKCFDGRPSQTVINRIKLLQKKLKIFYSKKIKQQSGDLFRRKTAEALVLPEYTDIENVMAKIDVDLPPFLDQLEEHFGPGGIVKVSSNKTSTPAQKHLSGIWRKVVCGLSILLLWTSKQRSGVVANMLIEEWERRKVEGEKTVVTVSTHKTGYKEPATLVIGHGKAELMERYFSLRQRVITSAKQFFVTNNGERVTKLYDDVNKIYGSRLSASVFRRMVETKSREHHPDLSKSVAVALQHGAQVLQAAGHQ</sequence>
<organism evidence="1 2">
    <name type="scientific">Macrosiphum euphorbiae</name>
    <name type="common">potato aphid</name>
    <dbReference type="NCBI Taxonomy" id="13131"/>
    <lineage>
        <taxon>Eukaryota</taxon>
        <taxon>Metazoa</taxon>
        <taxon>Ecdysozoa</taxon>
        <taxon>Arthropoda</taxon>
        <taxon>Hexapoda</taxon>
        <taxon>Insecta</taxon>
        <taxon>Pterygota</taxon>
        <taxon>Neoptera</taxon>
        <taxon>Paraneoptera</taxon>
        <taxon>Hemiptera</taxon>
        <taxon>Sternorrhyncha</taxon>
        <taxon>Aphidomorpha</taxon>
        <taxon>Aphidoidea</taxon>
        <taxon>Aphididae</taxon>
        <taxon>Macrosiphini</taxon>
        <taxon>Macrosiphum</taxon>
    </lineage>
</organism>
<dbReference type="AlphaFoldDB" id="A0AAV0XPQ1"/>
<gene>
    <name evidence="1" type="ORF">MEUPH1_LOCUS24486</name>
</gene>
<evidence type="ECO:0000313" key="2">
    <source>
        <dbReference type="Proteomes" id="UP001160148"/>
    </source>
</evidence>
<name>A0AAV0XPQ1_9HEMI</name>
<accession>A0AAV0XPQ1</accession>
<evidence type="ECO:0000313" key="1">
    <source>
        <dbReference type="EMBL" id="CAI6370358.1"/>
    </source>
</evidence>
<protein>
    <submittedName>
        <fullName evidence="1">Uncharacterized protein</fullName>
    </submittedName>
</protein>
<reference evidence="1 2" key="1">
    <citation type="submission" date="2023-01" db="EMBL/GenBank/DDBJ databases">
        <authorList>
            <person name="Whitehead M."/>
        </authorList>
    </citation>
    <scope>NUCLEOTIDE SEQUENCE [LARGE SCALE GENOMIC DNA]</scope>
</reference>
<dbReference type="EMBL" id="CARXXK010000339">
    <property type="protein sequence ID" value="CAI6370358.1"/>
    <property type="molecule type" value="Genomic_DNA"/>
</dbReference>
<comment type="caution">
    <text evidence="1">The sequence shown here is derived from an EMBL/GenBank/DDBJ whole genome shotgun (WGS) entry which is preliminary data.</text>
</comment>
<proteinExistence type="predicted"/>
<dbReference type="Proteomes" id="UP001160148">
    <property type="component" value="Unassembled WGS sequence"/>
</dbReference>